<dbReference type="EMBL" id="BARS01020233">
    <property type="protein sequence ID" value="GAG04915.1"/>
    <property type="molecule type" value="Genomic_DNA"/>
</dbReference>
<reference evidence="1" key="1">
    <citation type="journal article" date="2014" name="Front. Microbiol.">
        <title>High frequency of phylogenetically diverse reductive dehalogenase-homologous genes in deep subseafloor sedimentary metagenomes.</title>
        <authorList>
            <person name="Kawai M."/>
            <person name="Futagami T."/>
            <person name="Toyoda A."/>
            <person name="Takaki Y."/>
            <person name="Nishi S."/>
            <person name="Hori S."/>
            <person name="Arai W."/>
            <person name="Tsubouchi T."/>
            <person name="Morono Y."/>
            <person name="Uchiyama I."/>
            <person name="Ito T."/>
            <person name="Fujiyama A."/>
            <person name="Inagaki F."/>
            <person name="Takami H."/>
        </authorList>
    </citation>
    <scope>NUCLEOTIDE SEQUENCE</scope>
    <source>
        <strain evidence="1">Expedition CK06-06</strain>
    </source>
</reference>
<dbReference type="AlphaFoldDB" id="X0UH50"/>
<evidence type="ECO:0008006" key="2">
    <source>
        <dbReference type="Google" id="ProtNLM"/>
    </source>
</evidence>
<sequence>LYPNELYNPGAVDFIRRCKTKKEAIKILDYLLKRNEITNEDYNRYKIYISQEDGLEKLINESGGLKRPGYYMRKYYKKSPNNQKLNNNND</sequence>
<protein>
    <recommendedName>
        <fullName evidence="2">DUF2095 domain-containing protein</fullName>
    </recommendedName>
</protein>
<gene>
    <name evidence="1" type="ORF">S01H1_32659</name>
</gene>
<accession>X0UH50</accession>
<proteinExistence type="predicted"/>
<name>X0UH50_9ZZZZ</name>
<evidence type="ECO:0000313" key="1">
    <source>
        <dbReference type="EMBL" id="GAG04915.1"/>
    </source>
</evidence>
<organism evidence="1">
    <name type="scientific">marine sediment metagenome</name>
    <dbReference type="NCBI Taxonomy" id="412755"/>
    <lineage>
        <taxon>unclassified sequences</taxon>
        <taxon>metagenomes</taxon>
        <taxon>ecological metagenomes</taxon>
    </lineage>
</organism>
<dbReference type="InterPro" id="IPR018662">
    <property type="entry name" value="DUF2095"/>
</dbReference>
<dbReference type="Pfam" id="PF09868">
    <property type="entry name" value="DUF2095"/>
    <property type="match status" value="1"/>
</dbReference>
<feature type="non-terminal residue" evidence="1">
    <location>
        <position position="1"/>
    </location>
</feature>
<comment type="caution">
    <text evidence="1">The sequence shown here is derived from an EMBL/GenBank/DDBJ whole genome shotgun (WGS) entry which is preliminary data.</text>
</comment>